<dbReference type="InterPro" id="IPR033116">
    <property type="entry name" value="TRYPSIN_SER"/>
</dbReference>
<dbReference type="STRING" id="554065.E1ZFB8"/>
<keyword evidence="3" id="KW-0720">Serine protease</keyword>
<dbReference type="SMART" id="SM00020">
    <property type="entry name" value="Tryp_SPc"/>
    <property type="match status" value="1"/>
</dbReference>
<dbReference type="KEGG" id="cvr:CHLNCDRAFT_133828"/>
<evidence type="ECO:0000313" key="7">
    <source>
        <dbReference type="Proteomes" id="UP000008141"/>
    </source>
</evidence>
<dbReference type="Gene3D" id="2.40.10.10">
    <property type="entry name" value="Trypsin-like serine proteases"/>
    <property type="match status" value="1"/>
</dbReference>
<dbReference type="PANTHER" id="PTHR24276:SF98">
    <property type="entry name" value="FI18310P1-RELATED"/>
    <property type="match status" value="1"/>
</dbReference>
<proteinExistence type="inferred from homology"/>
<organism evidence="7">
    <name type="scientific">Chlorella variabilis</name>
    <name type="common">Green alga</name>
    <dbReference type="NCBI Taxonomy" id="554065"/>
    <lineage>
        <taxon>Eukaryota</taxon>
        <taxon>Viridiplantae</taxon>
        <taxon>Chlorophyta</taxon>
        <taxon>core chlorophytes</taxon>
        <taxon>Trebouxiophyceae</taxon>
        <taxon>Chlorellales</taxon>
        <taxon>Chlorellaceae</taxon>
        <taxon>Chlorella clade</taxon>
        <taxon>Chlorella</taxon>
    </lineage>
</organism>
<dbReference type="RefSeq" id="XP_005847575.1">
    <property type="nucleotide sequence ID" value="XM_005847513.1"/>
</dbReference>
<protein>
    <recommendedName>
        <fullName evidence="5">Peptidase S1 domain-containing protein</fullName>
    </recommendedName>
</protein>
<dbReference type="InterPro" id="IPR050430">
    <property type="entry name" value="Peptidase_S1"/>
</dbReference>
<dbReference type="InterPro" id="IPR018114">
    <property type="entry name" value="TRYPSIN_HIS"/>
</dbReference>
<dbReference type="PROSITE" id="PS50240">
    <property type="entry name" value="TRYPSIN_DOM"/>
    <property type="match status" value="1"/>
</dbReference>
<dbReference type="InterPro" id="IPR001314">
    <property type="entry name" value="Peptidase_S1A"/>
</dbReference>
<dbReference type="GeneID" id="17355110"/>
<keyword evidence="3" id="KW-0645">Protease</keyword>
<evidence type="ECO:0000256" key="1">
    <source>
        <dbReference type="ARBA" id="ARBA00007664"/>
    </source>
</evidence>
<name>E1ZFB8_CHLVA</name>
<dbReference type="PANTHER" id="PTHR24276">
    <property type="entry name" value="POLYSERASE-RELATED"/>
    <property type="match status" value="1"/>
</dbReference>
<sequence length="225" mass="24009">MPGPGGGYGHTLSLIDETGVVLTAAHCFYKTGQQLGWKVASKALPLLRFGAYLKDEPEEDQGGVRTYQAVSAIVHESFTVDDNFDIALVLVETALTGRKTIRLPAATPNPPVRVGTLLSLTGWGRLNGDLSDETATAERLQETSQLDLIDDDDCFSAYKTNLLGTTSKFSNDSMLCAGTLNRNTPFSKKRINVDACPGDSGGPLFRKDLGNDGLGDPSKDLQASA</sequence>
<feature type="domain" description="Peptidase S1" evidence="5">
    <location>
        <begin position="9"/>
        <end position="205"/>
    </location>
</feature>
<accession>E1ZFB8</accession>
<dbReference type="EMBL" id="GL433844">
    <property type="protein sequence ID" value="EFN55473.1"/>
    <property type="molecule type" value="Genomic_DNA"/>
</dbReference>
<evidence type="ECO:0000259" key="5">
    <source>
        <dbReference type="PROSITE" id="PS50240"/>
    </source>
</evidence>
<dbReference type="OrthoDB" id="545839at2759"/>
<dbReference type="PROSITE" id="PS00135">
    <property type="entry name" value="TRYPSIN_SER"/>
    <property type="match status" value="1"/>
</dbReference>
<dbReference type="SUPFAM" id="SSF50494">
    <property type="entry name" value="Trypsin-like serine proteases"/>
    <property type="match status" value="1"/>
</dbReference>
<comment type="similarity">
    <text evidence="1">Belongs to the peptidase S1 family.</text>
</comment>
<evidence type="ECO:0000256" key="2">
    <source>
        <dbReference type="ARBA" id="ARBA00023157"/>
    </source>
</evidence>
<evidence type="ECO:0000256" key="4">
    <source>
        <dbReference type="SAM" id="MobiDB-lite"/>
    </source>
</evidence>
<dbReference type="PROSITE" id="PS00134">
    <property type="entry name" value="TRYPSIN_HIS"/>
    <property type="match status" value="1"/>
</dbReference>
<dbReference type="InterPro" id="IPR001254">
    <property type="entry name" value="Trypsin_dom"/>
</dbReference>
<evidence type="ECO:0000256" key="3">
    <source>
        <dbReference type="RuleBase" id="RU363034"/>
    </source>
</evidence>
<keyword evidence="7" id="KW-1185">Reference proteome</keyword>
<dbReference type="Pfam" id="PF00089">
    <property type="entry name" value="Trypsin"/>
    <property type="match status" value="1"/>
</dbReference>
<feature type="region of interest" description="Disordered" evidence="4">
    <location>
        <begin position="201"/>
        <end position="225"/>
    </location>
</feature>
<dbReference type="InterPro" id="IPR043504">
    <property type="entry name" value="Peptidase_S1_PA_chymotrypsin"/>
</dbReference>
<evidence type="ECO:0000313" key="6">
    <source>
        <dbReference type="EMBL" id="EFN55473.1"/>
    </source>
</evidence>
<keyword evidence="2" id="KW-1015">Disulfide bond</keyword>
<keyword evidence="3" id="KW-0378">Hydrolase</keyword>
<dbReference type="eggNOG" id="KOG3627">
    <property type="taxonomic scope" value="Eukaryota"/>
</dbReference>
<dbReference type="Proteomes" id="UP000008141">
    <property type="component" value="Unassembled WGS sequence"/>
</dbReference>
<dbReference type="GO" id="GO:0004252">
    <property type="term" value="F:serine-type endopeptidase activity"/>
    <property type="evidence" value="ECO:0007669"/>
    <property type="project" value="InterPro"/>
</dbReference>
<dbReference type="PRINTS" id="PR00722">
    <property type="entry name" value="CHYMOTRYPSIN"/>
</dbReference>
<reference evidence="6 7" key="1">
    <citation type="journal article" date="2010" name="Plant Cell">
        <title>The Chlorella variabilis NC64A genome reveals adaptation to photosymbiosis, coevolution with viruses, and cryptic sex.</title>
        <authorList>
            <person name="Blanc G."/>
            <person name="Duncan G."/>
            <person name="Agarkova I."/>
            <person name="Borodovsky M."/>
            <person name="Gurnon J."/>
            <person name="Kuo A."/>
            <person name="Lindquist E."/>
            <person name="Lucas S."/>
            <person name="Pangilinan J."/>
            <person name="Polle J."/>
            <person name="Salamov A."/>
            <person name="Terry A."/>
            <person name="Yamada T."/>
            <person name="Dunigan D.D."/>
            <person name="Grigoriev I.V."/>
            <person name="Claverie J.M."/>
            <person name="Van Etten J.L."/>
        </authorList>
    </citation>
    <scope>NUCLEOTIDE SEQUENCE [LARGE SCALE GENOMIC DNA]</scope>
    <source>
        <strain evidence="6 7">NC64A</strain>
    </source>
</reference>
<dbReference type="AlphaFoldDB" id="E1ZFB8"/>
<dbReference type="InParanoid" id="E1ZFB8"/>
<gene>
    <name evidence="6" type="ORF">CHLNCDRAFT_133828</name>
</gene>
<dbReference type="GO" id="GO:0006508">
    <property type="term" value="P:proteolysis"/>
    <property type="evidence" value="ECO:0007669"/>
    <property type="project" value="UniProtKB-KW"/>
</dbReference>
<dbReference type="InterPro" id="IPR009003">
    <property type="entry name" value="Peptidase_S1_PA"/>
</dbReference>